<accession>A0ABY4SJN6</accession>
<dbReference type="Proteomes" id="UP001055429">
    <property type="component" value="Chromosome"/>
</dbReference>
<protein>
    <submittedName>
        <fullName evidence="1">Helix-turn-helix domain-containing protein</fullName>
    </submittedName>
</protein>
<reference evidence="1" key="1">
    <citation type="submission" date="2022-05" db="EMBL/GenBank/DDBJ databases">
        <title>Brevundimonas albigilva TT17 genome sequence.</title>
        <authorList>
            <person name="Lee K."/>
            <person name="Son H."/>
        </authorList>
    </citation>
    <scope>NUCLEOTIDE SEQUENCE</scope>
    <source>
        <strain evidence="1">TT17</strain>
    </source>
</reference>
<dbReference type="RefSeq" id="WP_250201780.1">
    <property type="nucleotide sequence ID" value="NZ_CP097649.1"/>
</dbReference>
<evidence type="ECO:0000313" key="2">
    <source>
        <dbReference type="Proteomes" id="UP001055429"/>
    </source>
</evidence>
<dbReference type="InterPro" id="IPR010982">
    <property type="entry name" value="Lambda_DNA-bd_dom_sf"/>
</dbReference>
<evidence type="ECO:0000313" key="1">
    <source>
        <dbReference type="EMBL" id="URI14993.1"/>
    </source>
</evidence>
<dbReference type="Pfam" id="PF13560">
    <property type="entry name" value="HTH_31"/>
    <property type="match status" value="1"/>
</dbReference>
<keyword evidence="2" id="KW-1185">Reference proteome</keyword>
<dbReference type="Gene3D" id="1.10.260.40">
    <property type="entry name" value="lambda repressor-like DNA-binding domains"/>
    <property type="match status" value="1"/>
</dbReference>
<dbReference type="SUPFAM" id="SSF47413">
    <property type="entry name" value="lambda repressor-like DNA-binding domains"/>
    <property type="match status" value="1"/>
</dbReference>
<gene>
    <name evidence="1" type="ORF">M8231_14495</name>
</gene>
<dbReference type="CDD" id="cd00093">
    <property type="entry name" value="HTH_XRE"/>
    <property type="match status" value="1"/>
</dbReference>
<dbReference type="InterPro" id="IPR001387">
    <property type="entry name" value="Cro/C1-type_HTH"/>
</dbReference>
<proteinExistence type="predicted"/>
<name>A0ABY4SJN6_9CAUL</name>
<sequence length="89" mass="8959">MVNNRPHGQFSPTGPQLAAARAATGLSVHALAEHTGLGVNTVRRAEAGGAKVLTTVNAERLVAGLQALGITFLTPDADGPGLRIATPPA</sequence>
<organism evidence="1 2">
    <name type="scientific">Brevundimonas albigilva</name>
    <dbReference type="NCBI Taxonomy" id="1312364"/>
    <lineage>
        <taxon>Bacteria</taxon>
        <taxon>Pseudomonadati</taxon>
        <taxon>Pseudomonadota</taxon>
        <taxon>Alphaproteobacteria</taxon>
        <taxon>Caulobacterales</taxon>
        <taxon>Caulobacteraceae</taxon>
        <taxon>Brevundimonas</taxon>
    </lineage>
</organism>
<dbReference type="EMBL" id="CP097649">
    <property type="protein sequence ID" value="URI14993.1"/>
    <property type="molecule type" value="Genomic_DNA"/>
</dbReference>